<protein>
    <recommendedName>
        <fullName evidence="3">PiggyBac transposable element-derived protein domain-containing protein</fullName>
    </recommendedName>
</protein>
<dbReference type="AlphaFoldDB" id="A0A329RHL7"/>
<dbReference type="VEuPathDB" id="FungiDB:PC110_g19709"/>
<organism evidence="1 2">
    <name type="scientific">Phytophthora cactorum</name>
    <dbReference type="NCBI Taxonomy" id="29920"/>
    <lineage>
        <taxon>Eukaryota</taxon>
        <taxon>Sar</taxon>
        <taxon>Stramenopiles</taxon>
        <taxon>Oomycota</taxon>
        <taxon>Peronosporomycetes</taxon>
        <taxon>Peronosporales</taxon>
        <taxon>Peronosporaceae</taxon>
        <taxon>Phytophthora</taxon>
    </lineage>
</organism>
<dbReference type="OrthoDB" id="119168at2759"/>
<gene>
    <name evidence="1" type="ORF">PC110_g19709</name>
</gene>
<evidence type="ECO:0008006" key="3">
    <source>
        <dbReference type="Google" id="ProtNLM"/>
    </source>
</evidence>
<evidence type="ECO:0000313" key="1">
    <source>
        <dbReference type="EMBL" id="RAW23861.1"/>
    </source>
</evidence>
<sequence>MRSTPGQRYTDQFPVLRTCLHNTLARDETEISGNSAMTLWLSMVGNQSKILRSPTGYRLTVSDNFYTRHTFAKAILAFTDGEMRTIGTVRLNLIDKWNKMEVEESVKGVVELERGGWELVAAVDLAPDWKKKEAEHKKAQKRLPKALRREYEPDTVHAKHAGYIIFKDRKVVVSYSNDLSATPSTRTLSRPSKEAVACCHGLYPIQRWTDDRVLHRKIFMVHTVIAVYNHFMNGIDRVDQLRSHDVARNA</sequence>
<proteinExistence type="predicted"/>
<evidence type="ECO:0000313" key="2">
    <source>
        <dbReference type="Proteomes" id="UP000251314"/>
    </source>
</evidence>
<comment type="caution">
    <text evidence="1">The sequence shown here is derived from an EMBL/GenBank/DDBJ whole genome shotgun (WGS) entry which is preliminary data.</text>
</comment>
<dbReference type="EMBL" id="MJFZ01000976">
    <property type="protein sequence ID" value="RAW23861.1"/>
    <property type="molecule type" value="Genomic_DNA"/>
</dbReference>
<dbReference type="Proteomes" id="UP000251314">
    <property type="component" value="Unassembled WGS sequence"/>
</dbReference>
<keyword evidence="2" id="KW-1185">Reference proteome</keyword>
<accession>A0A329RHL7</accession>
<name>A0A329RHL7_9STRA</name>
<reference evidence="1 2" key="1">
    <citation type="submission" date="2018-01" db="EMBL/GenBank/DDBJ databases">
        <title>Draft genome of the strawberry crown rot pathogen Phytophthora cactorum.</title>
        <authorList>
            <person name="Armitage A.D."/>
            <person name="Lysoe E."/>
            <person name="Nellist C.F."/>
            <person name="Harrison R.J."/>
            <person name="Brurberg M.B."/>
        </authorList>
    </citation>
    <scope>NUCLEOTIDE SEQUENCE [LARGE SCALE GENOMIC DNA]</scope>
    <source>
        <strain evidence="1 2">10300</strain>
    </source>
</reference>